<keyword evidence="2" id="KW-0732">Signal</keyword>
<dbReference type="EMBL" id="AL513463">
    <property type="protein sequence ID" value="CAC28761.2"/>
    <property type="molecule type" value="Genomic_DNA"/>
</dbReference>
<reference evidence="3" key="1">
    <citation type="submission" date="2001-02" db="EMBL/GenBank/DDBJ databases">
        <authorList>
            <person name="Schulte U."/>
            <person name="Aign V."/>
            <person name="Hoheisel J."/>
            <person name="Brandt P."/>
            <person name="Fartmann B."/>
            <person name="Holland R."/>
            <person name="Nyakatura G."/>
            <person name="Mewes H.W."/>
            <person name="Mannhaupt G."/>
        </authorList>
    </citation>
    <scope>NUCLEOTIDE SEQUENCE</scope>
</reference>
<feature type="region of interest" description="Disordered" evidence="1">
    <location>
        <begin position="77"/>
        <end position="100"/>
    </location>
</feature>
<feature type="compositionally biased region" description="Basic and acidic residues" evidence="1">
    <location>
        <begin position="80"/>
        <end position="96"/>
    </location>
</feature>
<feature type="chain" id="PRO_5004324784" evidence="2">
    <location>
        <begin position="21"/>
        <end position="200"/>
    </location>
</feature>
<feature type="signal peptide" evidence="2">
    <location>
        <begin position="1"/>
        <end position="20"/>
    </location>
</feature>
<evidence type="ECO:0000313" key="3">
    <source>
        <dbReference type="EMBL" id="CAC28761.2"/>
    </source>
</evidence>
<proteinExistence type="predicted"/>
<protein>
    <submittedName>
        <fullName evidence="3">Uncharacterized protein 9G6.130</fullName>
    </submittedName>
</protein>
<dbReference type="AlphaFoldDB" id="Q9C2F1"/>
<evidence type="ECO:0000256" key="1">
    <source>
        <dbReference type="SAM" id="MobiDB-lite"/>
    </source>
</evidence>
<gene>
    <name evidence="3" type="primary">9G6.130</name>
</gene>
<evidence type="ECO:0000256" key="2">
    <source>
        <dbReference type="SAM" id="SignalP"/>
    </source>
</evidence>
<reference evidence="3" key="2">
    <citation type="submission" date="2001-11" db="EMBL/GenBank/DDBJ databases">
        <authorList>
            <person name="German Neurospora genome project"/>
        </authorList>
    </citation>
    <scope>NUCLEOTIDE SEQUENCE</scope>
</reference>
<name>Q9C2F1_NEUCS</name>
<dbReference type="VEuPathDB" id="FungiDB:NCU04146"/>
<organism evidence="3">
    <name type="scientific">Neurospora crassa</name>
    <dbReference type="NCBI Taxonomy" id="5141"/>
    <lineage>
        <taxon>Eukaryota</taxon>
        <taxon>Fungi</taxon>
        <taxon>Dikarya</taxon>
        <taxon>Ascomycota</taxon>
        <taxon>Pezizomycotina</taxon>
        <taxon>Sordariomycetes</taxon>
        <taxon>Sordariomycetidae</taxon>
        <taxon>Sordariales</taxon>
        <taxon>Sordariaceae</taxon>
        <taxon>Neurospora</taxon>
    </lineage>
</organism>
<sequence>MARPRSPALALMSCQGRVRGLVVLWMVQVDGQPRYRDWQIEVSSRAPCVRPDFLGRTCNAHTPGALDLDGPQCDTIESSGRWEHGTGPEIPRQPKDRSRKKTCRSFNVALLHQRHRYHSKFLIPTGQTRDAPQHCEGKKACMCRRREVLEEPEGYADCGGAENAVDQHIETASYWLDARWLYAELFLLWCPCQAPAHAIK</sequence>
<accession>Q9C2F1</accession>